<keyword evidence="6 8" id="KW-1133">Transmembrane helix</keyword>
<keyword evidence="5 8" id="KW-0812">Transmembrane</keyword>
<evidence type="ECO:0000313" key="10">
    <source>
        <dbReference type="EMBL" id="GIM45566.1"/>
    </source>
</evidence>
<evidence type="ECO:0000256" key="6">
    <source>
        <dbReference type="ARBA" id="ARBA00022989"/>
    </source>
</evidence>
<evidence type="ECO:0000256" key="5">
    <source>
        <dbReference type="ARBA" id="ARBA00022692"/>
    </source>
</evidence>
<dbReference type="InterPro" id="IPR036259">
    <property type="entry name" value="MFS_trans_sf"/>
</dbReference>
<dbReference type="Proteomes" id="UP001057291">
    <property type="component" value="Unassembled WGS sequence"/>
</dbReference>
<comment type="similarity">
    <text evidence="2">Belongs to the major facilitator superfamily. EmrB family.</text>
</comment>
<feature type="domain" description="Major facilitator superfamily (MFS) profile" evidence="9">
    <location>
        <begin position="22"/>
        <end position="502"/>
    </location>
</feature>
<dbReference type="RefSeq" id="WP_282198757.1">
    <property type="nucleotide sequence ID" value="NZ_BOQE01000001.1"/>
</dbReference>
<evidence type="ECO:0000256" key="2">
    <source>
        <dbReference type="ARBA" id="ARBA00008537"/>
    </source>
</evidence>
<dbReference type="CDD" id="cd17503">
    <property type="entry name" value="MFS_LmrB_MDR_like"/>
    <property type="match status" value="1"/>
</dbReference>
<dbReference type="Pfam" id="PF07690">
    <property type="entry name" value="MFS_1"/>
    <property type="match status" value="1"/>
</dbReference>
<dbReference type="GO" id="GO:0005886">
    <property type="term" value="C:plasma membrane"/>
    <property type="evidence" value="ECO:0007669"/>
    <property type="project" value="UniProtKB-SubCell"/>
</dbReference>
<dbReference type="Gene3D" id="1.20.1250.20">
    <property type="entry name" value="MFS general substrate transporter like domains"/>
    <property type="match status" value="1"/>
</dbReference>
<feature type="transmembrane region" description="Helical" evidence="8">
    <location>
        <begin position="88"/>
        <end position="107"/>
    </location>
</feature>
<feature type="transmembrane region" description="Helical" evidence="8">
    <location>
        <begin position="277"/>
        <end position="300"/>
    </location>
</feature>
<feature type="transmembrane region" description="Helical" evidence="8">
    <location>
        <begin position="147"/>
        <end position="169"/>
    </location>
</feature>
<dbReference type="PANTHER" id="PTHR42718">
    <property type="entry name" value="MAJOR FACILITATOR SUPERFAMILY MULTIDRUG TRANSPORTER MFSC"/>
    <property type="match status" value="1"/>
</dbReference>
<evidence type="ECO:0000256" key="8">
    <source>
        <dbReference type="SAM" id="Phobius"/>
    </source>
</evidence>
<proteinExistence type="inferred from homology"/>
<dbReference type="EMBL" id="BOQE01000001">
    <property type="protein sequence ID" value="GIM45566.1"/>
    <property type="molecule type" value="Genomic_DNA"/>
</dbReference>
<dbReference type="SUPFAM" id="SSF103473">
    <property type="entry name" value="MFS general substrate transporter"/>
    <property type="match status" value="1"/>
</dbReference>
<sequence length="508" mass="54201">MGATGLPTATPPGESASERWLAFAAVILGTFVTVLNTSLINVAIPKLINTFGSTTDRIQWVITGYMLASGVIIPITGFMGERFGYKKFLILALSVFLLGTLLSAVAWSDTSLIFARIVAGIGGGVIAPISMALVYRLMPREQIGTALGVWGVSVMVAPAIGPTLSGYLIEWMDWRFLFIICIPVIVLAILMAWLLLKETETVKGKPFDIWGFVFSATSAGTLLYALSSGQKDGWTSFEIVSLIFISIASFALLVWVETGKEQPLIPLGLFKNVTYTLSVVAASLVTIGLYGGVFLMPIYLQNIQGMEAIDTGLLLMPASLIMALTMMIAGRLFDKFGAIPLGLAGLSLLAGGTYELHALTVDTPHKWVQAVYIIRCIGIGLCMMPLSTAGMNAIAAVDPRQVGNASALSNVIRQVASSFGIAILTMIMQDRAAMYARYIADAVTVTSYGTNPVFRGTQGLSQLSGLIMQDATTRGIADAFLLSSIPVFLAIPLVLFFRKPAPAKAKGQ</sequence>
<dbReference type="PROSITE" id="PS50850">
    <property type="entry name" value="MFS"/>
    <property type="match status" value="1"/>
</dbReference>
<feature type="transmembrane region" description="Helical" evidence="8">
    <location>
        <begin position="207"/>
        <end position="227"/>
    </location>
</feature>
<feature type="transmembrane region" description="Helical" evidence="8">
    <location>
        <begin position="336"/>
        <end position="352"/>
    </location>
</feature>
<gene>
    <name evidence="10" type="ORF">DNHGIG_11150</name>
</gene>
<dbReference type="InterPro" id="IPR020846">
    <property type="entry name" value="MFS_dom"/>
</dbReference>
<dbReference type="InterPro" id="IPR004638">
    <property type="entry name" value="EmrB-like"/>
</dbReference>
<feature type="transmembrane region" description="Helical" evidence="8">
    <location>
        <begin position="20"/>
        <end position="45"/>
    </location>
</feature>
<feature type="transmembrane region" description="Helical" evidence="8">
    <location>
        <begin position="372"/>
        <end position="395"/>
    </location>
</feature>
<reference evidence="10" key="1">
    <citation type="journal article" date="2023" name="Int. J. Syst. Evol. Microbiol.">
        <title>Collibacillus ludicampi gen. nov., sp. nov., a new soil bacterium of the family Alicyclobacillaceae.</title>
        <authorList>
            <person name="Jojima T."/>
            <person name="Ioku Y."/>
            <person name="Fukuta Y."/>
            <person name="Shirasaka N."/>
            <person name="Matsumura Y."/>
            <person name="Mori M."/>
        </authorList>
    </citation>
    <scope>NUCLEOTIDE SEQUENCE</scope>
    <source>
        <strain evidence="10">TP075</strain>
    </source>
</reference>
<comment type="subcellular location">
    <subcellularLocation>
        <location evidence="1">Cell membrane</location>
        <topology evidence="1">Multi-pass membrane protein</topology>
    </subcellularLocation>
</comment>
<name>A0AAV4LCV8_9BACL</name>
<dbReference type="PRINTS" id="PR01036">
    <property type="entry name" value="TCRTETB"/>
</dbReference>
<dbReference type="NCBIfam" id="TIGR00711">
    <property type="entry name" value="efflux_EmrB"/>
    <property type="match status" value="1"/>
</dbReference>
<keyword evidence="4" id="KW-1003">Cell membrane</keyword>
<dbReference type="GO" id="GO:0022857">
    <property type="term" value="F:transmembrane transporter activity"/>
    <property type="evidence" value="ECO:0007669"/>
    <property type="project" value="InterPro"/>
</dbReference>
<feature type="transmembrane region" description="Helical" evidence="8">
    <location>
        <begin position="312"/>
        <end position="329"/>
    </location>
</feature>
<organism evidence="10 11">
    <name type="scientific">Collibacillus ludicampi</name>
    <dbReference type="NCBI Taxonomy" id="2771369"/>
    <lineage>
        <taxon>Bacteria</taxon>
        <taxon>Bacillati</taxon>
        <taxon>Bacillota</taxon>
        <taxon>Bacilli</taxon>
        <taxon>Bacillales</taxon>
        <taxon>Alicyclobacillaceae</taxon>
        <taxon>Collibacillus</taxon>
    </lineage>
</organism>
<dbReference type="PANTHER" id="PTHR42718:SF9">
    <property type="entry name" value="MAJOR FACILITATOR SUPERFAMILY MULTIDRUG TRANSPORTER MFSC"/>
    <property type="match status" value="1"/>
</dbReference>
<evidence type="ECO:0000256" key="1">
    <source>
        <dbReference type="ARBA" id="ARBA00004651"/>
    </source>
</evidence>
<keyword evidence="3" id="KW-0813">Transport</keyword>
<accession>A0AAV4LCV8</accession>
<feature type="transmembrane region" description="Helical" evidence="8">
    <location>
        <begin position="239"/>
        <end position="256"/>
    </location>
</feature>
<evidence type="ECO:0000256" key="4">
    <source>
        <dbReference type="ARBA" id="ARBA00022475"/>
    </source>
</evidence>
<evidence type="ECO:0000256" key="3">
    <source>
        <dbReference type="ARBA" id="ARBA00022448"/>
    </source>
</evidence>
<evidence type="ECO:0000256" key="7">
    <source>
        <dbReference type="ARBA" id="ARBA00023136"/>
    </source>
</evidence>
<keyword evidence="11" id="KW-1185">Reference proteome</keyword>
<dbReference type="AlphaFoldDB" id="A0AAV4LCV8"/>
<dbReference type="InterPro" id="IPR011701">
    <property type="entry name" value="MFS"/>
</dbReference>
<comment type="caution">
    <text evidence="10">The sequence shown here is derived from an EMBL/GenBank/DDBJ whole genome shotgun (WGS) entry which is preliminary data.</text>
</comment>
<keyword evidence="7 8" id="KW-0472">Membrane</keyword>
<protein>
    <submittedName>
        <fullName evidence="10">MFS transporter</fullName>
    </submittedName>
</protein>
<feature type="transmembrane region" description="Helical" evidence="8">
    <location>
        <begin position="113"/>
        <end position="135"/>
    </location>
</feature>
<feature type="transmembrane region" description="Helical" evidence="8">
    <location>
        <begin position="57"/>
        <end position="76"/>
    </location>
</feature>
<feature type="transmembrane region" description="Helical" evidence="8">
    <location>
        <begin position="407"/>
        <end position="428"/>
    </location>
</feature>
<feature type="transmembrane region" description="Helical" evidence="8">
    <location>
        <begin position="175"/>
        <end position="195"/>
    </location>
</feature>
<feature type="transmembrane region" description="Helical" evidence="8">
    <location>
        <begin position="476"/>
        <end position="497"/>
    </location>
</feature>
<evidence type="ECO:0000259" key="9">
    <source>
        <dbReference type="PROSITE" id="PS50850"/>
    </source>
</evidence>
<evidence type="ECO:0000313" key="11">
    <source>
        <dbReference type="Proteomes" id="UP001057291"/>
    </source>
</evidence>
<dbReference type="Gene3D" id="1.20.1720.10">
    <property type="entry name" value="Multidrug resistance protein D"/>
    <property type="match status" value="1"/>
</dbReference>